<keyword evidence="1" id="KW-0245">EGF-like domain</keyword>
<reference evidence="4" key="2">
    <citation type="submission" date="2021-01" db="UniProtKB">
        <authorList>
            <consortium name="EnsemblMetazoa"/>
        </authorList>
    </citation>
    <scope>IDENTIFICATION</scope>
</reference>
<dbReference type="GeneID" id="115923694"/>
<evidence type="ECO:0000313" key="4">
    <source>
        <dbReference type="EnsemblMetazoa" id="XP_030840769"/>
    </source>
</evidence>
<dbReference type="InterPro" id="IPR035914">
    <property type="entry name" value="Sperma_CUB_dom_sf"/>
</dbReference>
<dbReference type="KEGG" id="spu:115923694"/>
<feature type="signal peptide" evidence="2">
    <location>
        <begin position="1"/>
        <end position="32"/>
    </location>
</feature>
<keyword evidence="2" id="KW-0732">Signal</keyword>
<feature type="chain" id="PRO_5029716268" description="EGF-like domain-containing protein" evidence="2">
    <location>
        <begin position="33"/>
        <end position="139"/>
    </location>
</feature>
<evidence type="ECO:0000256" key="2">
    <source>
        <dbReference type="SAM" id="SignalP"/>
    </source>
</evidence>
<comment type="caution">
    <text evidence="1">Lacks conserved residue(s) required for the propagation of feature annotation.</text>
</comment>
<dbReference type="RefSeq" id="XP_030840769.1">
    <property type="nucleotide sequence ID" value="XM_030984909.1"/>
</dbReference>
<evidence type="ECO:0000256" key="1">
    <source>
        <dbReference type="PROSITE-ProRule" id="PRU00076"/>
    </source>
</evidence>
<reference evidence="5" key="1">
    <citation type="submission" date="2015-02" db="EMBL/GenBank/DDBJ databases">
        <title>Genome sequencing for Strongylocentrotus purpuratus.</title>
        <authorList>
            <person name="Murali S."/>
            <person name="Liu Y."/>
            <person name="Vee V."/>
            <person name="English A."/>
            <person name="Wang M."/>
            <person name="Skinner E."/>
            <person name="Han Y."/>
            <person name="Muzny D.M."/>
            <person name="Worley K.C."/>
            <person name="Gibbs R.A."/>
        </authorList>
    </citation>
    <scope>NUCLEOTIDE SEQUENCE</scope>
</reference>
<dbReference type="InterPro" id="IPR000742">
    <property type="entry name" value="EGF"/>
</dbReference>
<dbReference type="EnsemblMetazoa" id="XM_030984909">
    <property type="protein sequence ID" value="XP_030840769"/>
    <property type="gene ID" value="LOC115923694"/>
</dbReference>
<name>A0A7M7SYJ0_STRPU</name>
<protein>
    <recommendedName>
        <fullName evidence="3">EGF-like domain-containing protein</fullName>
    </recommendedName>
</protein>
<dbReference type="SUPFAM" id="SSF49854">
    <property type="entry name" value="Spermadhesin, CUB domain"/>
    <property type="match status" value="1"/>
</dbReference>
<keyword evidence="5" id="KW-1185">Reference proteome</keyword>
<sequence>MKMRVLTHDHLGGGRLLVAVLMLFCSVHGVIAQDACVSNPCSGLGFCFERPGRTPNYACQCFGINRMGFGCLEVGSFDGVNRCFGYPSSSCQLTSFSSPGFPNTYPNGYSQMYQLYIQTATSIRFSFHATFSIDVNDDL</sequence>
<dbReference type="InParanoid" id="A0A7M7SYJ0"/>
<feature type="domain" description="EGF-like" evidence="3">
    <location>
        <begin position="32"/>
        <end position="72"/>
    </location>
</feature>
<accession>A0A7M7SYJ0</accession>
<proteinExistence type="predicted"/>
<dbReference type="Proteomes" id="UP000007110">
    <property type="component" value="Unassembled WGS sequence"/>
</dbReference>
<evidence type="ECO:0000313" key="5">
    <source>
        <dbReference type="Proteomes" id="UP000007110"/>
    </source>
</evidence>
<organism evidence="4 5">
    <name type="scientific">Strongylocentrotus purpuratus</name>
    <name type="common">Purple sea urchin</name>
    <dbReference type="NCBI Taxonomy" id="7668"/>
    <lineage>
        <taxon>Eukaryota</taxon>
        <taxon>Metazoa</taxon>
        <taxon>Echinodermata</taxon>
        <taxon>Eleutherozoa</taxon>
        <taxon>Echinozoa</taxon>
        <taxon>Echinoidea</taxon>
        <taxon>Euechinoidea</taxon>
        <taxon>Echinacea</taxon>
        <taxon>Camarodonta</taxon>
        <taxon>Echinidea</taxon>
        <taxon>Strongylocentrotidae</taxon>
        <taxon>Strongylocentrotus</taxon>
    </lineage>
</organism>
<dbReference type="PROSITE" id="PS50026">
    <property type="entry name" value="EGF_3"/>
    <property type="match status" value="1"/>
</dbReference>
<evidence type="ECO:0000259" key="3">
    <source>
        <dbReference type="PROSITE" id="PS50026"/>
    </source>
</evidence>
<dbReference type="AlphaFoldDB" id="A0A7M7SYJ0"/>